<sequence length="43" mass="4822">MNPRTLFVHQGTKLCFGSIKLYKIVASPSSGNLQASRQRGSRW</sequence>
<reference evidence="1" key="1">
    <citation type="submission" date="2022-03" db="EMBL/GenBank/DDBJ databases">
        <authorList>
            <person name="Sayadi A."/>
        </authorList>
    </citation>
    <scope>NUCLEOTIDE SEQUENCE</scope>
</reference>
<name>A0A9P0NVQ6_ACAOB</name>
<protein>
    <submittedName>
        <fullName evidence="1">Uncharacterized protein</fullName>
    </submittedName>
</protein>
<comment type="caution">
    <text evidence="1">The sequence shown here is derived from an EMBL/GenBank/DDBJ whole genome shotgun (WGS) entry which is preliminary data.</text>
</comment>
<keyword evidence="2" id="KW-1185">Reference proteome</keyword>
<evidence type="ECO:0000313" key="1">
    <source>
        <dbReference type="EMBL" id="CAH1961072.1"/>
    </source>
</evidence>
<organism evidence="1 2">
    <name type="scientific">Acanthoscelides obtectus</name>
    <name type="common">Bean weevil</name>
    <name type="synonym">Bruchus obtectus</name>
    <dbReference type="NCBI Taxonomy" id="200917"/>
    <lineage>
        <taxon>Eukaryota</taxon>
        <taxon>Metazoa</taxon>
        <taxon>Ecdysozoa</taxon>
        <taxon>Arthropoda</taxon>
        <taxon>Hexapoda</taxon>
        <taxon>Insecta</taxon>
        <taxon>Pterygota</taxon>
        <taxon>Neoptera</taxon>
        <taxon>Endopterygota</taxon>
        <taxon>Coleoptera</taxon>
        <taxon>Polyphaga</taxon>
        <taxon>Cucujiformia</taxon>
        <taxon>Chrysomeloidea</taxon>
        <taxon>Chrysomelidae</taxon>
        <taxon>Bruchinae</taxon>
        <taxon>Bruchini</taxon>
        <taxon>Acanthoscelides</taxon>
    </lineage>
</organism>
<dbReference type="AlphaFoldDB" id="A0A9P0NVQ6"/>
<dbReference type="Proteomes" id="UP001152888">
    <property type="component" value="Unassembled WGS sequence"/>
</dbReference>
<dbReference type="EMBL" id="CAKOFQ010006691">
    <property type="protein sequence ID" value="CAH1961072.1"/>
    <property type="molecule type" value="Genomic_DNA"/>
</dbReference>
<proteinExistence type="predicted"/>
<accession>A0A9P0NVQ6</accession>
<evidence type="ECO:0000313" key="2">
    <source>
        <dbReference type="Proteomes" id="UP001152888"/>
    </source>
</evidence>
<gene>
    <name evidence="1" type="ORF">ACAOBT_LOCUS3962</name>
</gene>